<evidence type="ECO:0000313" key="1">
    <source>
        <dbReference type="EMBL" id="KCW65317.1"/>
    </source>
</evidence>
<accession>A0A059BGG5</accession>
<dbReference type="EMBL" id="KK198759">
    <property type="protein sequence ID" value="KCW65317.1"/>
    <property type="molecule type" value="Genomic_DNA"/>
</dbReference>
<organism evidence="1">
    <name type="scientific">Eucalyptus grandis</name>
    <name type="common">Flooded gum</name>
    <dbReference type="NCBI Taxonomy" id="71139"/>
    <lineage>
        <taxon>Eukaryota</taxon>
        <taxon>Viridiplantae</taxon>
        <taxon>Streptophyta</taxon>
        <taxon>Embryophyta</taxon>
        <taxon>Tracheophyta</taxon>
        <taxon>Spermatophyta</taxon>
        <taxon>Magnoliopsida</taxon>
        <taxon>eudicotyledons</taxon>
        <taxon>Gunneridae</taxon>
        <taxon>Pentapetalae</taxon>
        <taxon>rosids</taxon>
        <taxon>malvids</taxon>
        <taxon>Myrtales</taxon>
        <taxon>Myrtaceae</taxon>
        <taxon>Myrtoideae</taxon>
        <taxon>Eucalypteae</taxon>
        <taxon>Eucalyptus</taxon>
    </lineage>
</organism>
<dbReference type="KEGG" id="egr:104454155"/>
<name>A0A059BGG5_EUCGR</name>
<gene>
    <name evidence="1" type="ORF">EUGRSUZ_G02770</name>
</gene>
<dbReference type="eggNOG" id="ENOG502RCYF">
    <property type="taxonomic scope" value="Eukaryota"/>
</dbReference>
<dbReference type="InParanoid" id="A0A059BGG5"/>
<dbReference type="AlphaFoldDB" id="A0A059BGG5"/>
<proteinExistence type="predicted"/>
<dbReference type="InterPro" id="IPR039620">
    <property type="entry name" value="BKI1/MAKR1/3/4"/>
</dbReference>
<dbReference type="PANTHER" id="PTHR33312:SF5">
    <property type="entry name" value="MEMBRANE-ASSOCIATED KINASE REGULATOR 4-RELATED"/>
    <property type="match status" value="1"/>
</dbReference>
<protein>
    <recommendedName>
        <fullName evidence="2">Membrane-associated kinase regulator 4</fullName>
    </recommendedName>
</protein>
<dbReference type="GO" id="GO:0019210">
    <property type="term" value="F:kinase inhibitor activity"/>
    <property type="evidence" value="ECO:0007669"/>
    <property type="project" value="InterPro"/>
</dbReference>
<dbReference type="PANTHER" id="PTHR33312">
    <property type="entry name" value="MEMBRANE-ASSOCIATED KINASE REGULATOR 4-RELATED"/>
    <property type="match status" value="1"/>
</dbReference>
<reference evidence="1" key="1">
    <citation type="submission" date="2013-07" db="EMBL/GenBank/DDBJ databases">
        <title>The genome of Eucalyptus grandis.</title>
        <authorList>
            <person name="Schmutz J."/>
            <person name="Hayes R."/>
            <person name="Myburg A."/>
            <person name="Tuskan G."/>
            <person name="Grattapaglia D."/>
            <person name="Rokhsar D.S."/>
        </authorList>
    </citation>
    <scope>NUCLEOTIDE SEQUENCE</scope>
    <source>
        <tissue evidence="1">Leaf extractions</tissue>
    </source>
</reference>
<dbReference type="OrthoDB" id="1938320at2759"/>
<dbReference type="Gramene" id="KCW65317">
    <property type="protein sequence ID" value="KCW65317"/>
    <property type="gene ID" value="EUGRSUZ_G02770"/>
</dbReference>
<dbReference type="GO" id="GO:0005886">
    <property type="term" value="C:plasma membrane"/>
    <property type="evidence" value="ECO:0007669"/>
    <property type="project" value="InterPro"/>
</dbReference>
<sequence>MARSLPLHDGHLEEEYIDMEVSSYSIFHGHSTITNPPQTPREFEFQMSSTSLDHKEASTSPADELFYKGKLLPLHLPPRLEMVAELLDLDHNDKYYEEFYSTPLMTTAPTPTAMSTPFDSCNVSPSESFRISGELNLDGYLGDLSAVGTSDFVKQSAKTKSWTRRIKTIKQSLSKLKASPAYVHALFGKSSCSDESCTETARNHALKLRESRDQSDNSVKKNKFGRVFGMVGRFNEEKAFANGGGSWRRRTFTISRKQLEISMSSSSSSSSNSSLSLCSNDSNRFGEFQLPTRSSKGYMEVESPIQGAIAYCKQSQTCSNLGGVS</sequence>
<evidence type="ECO:0008006" key="2">
    <source>
        <dbReference type="Google" id="ProtNLM"/>
    </source>
</evidence>
<dbReference type="STRING" id="71139.A0A059BGG5"/>